<evidence type="ECO:0000313" key="2">
    <source>
        <dbReference type="EMBL" id="GMT35347.1"/>
    </source>
</evidence>
<feature type="compositionally biased region" description="Acidic residues" evidence="1">
    <location>
        <begin position="43"/>
        <end position="67"/>
    </location>
</feature>
<feature type="non-terminal residue" evidence="2">
    <location>
        <position position="1"/>
    </location>
</feature>
<evidence type="ECO:0000256" key="1">
    <source>
        <dbReference type="SAM" id="MobiDB-lite"/>
    </source>
</evidence>
<sequence>VYYVAKDNRDIFGRDLRRVCYRLKNRLRGRHYDERIHDLMDRLEEEIDDEEENDSDSEEEEEEIDVEGEYHNEESQDEEESEEEEEGE</sequence>
<evidence type="ECO:0000313" key="3">
    <source>
        <dbReference type="Proteomes" id="UP001432322"/>
    </source>
</evidence>
<feature type="region of interest" description="Disordered" evidence="1">
    <location>
        <begin position="42"/>
        <end position="88"/>
    </location>
</feature>
<accession>A0AAV5WTK0</accession>
<protein>
    <submittedName>
        <fullName evidence="2">Uncharacterized protein</fullName>
    </submittedName>
</protein>
<feature type="compositionally biased region" description="Acidic residues" evidence="1">
    <location>
        <begin position="75"/>
        <end position="88"/>
    </location>
</feature>
<name>A0AAV5WTK0_9BILA</name>
<reference evidence="2" key="1">
    <citation type="submission" date="2023-10" db="EMBL/GenBank/DDBJ databases">
        <title>Genome assembly of Pristionchus species.</title>
        <authorList>
            <person name="Yoshida K."/>
            <person name="Sommer R.J."/>
        </authorList>
    </citation>
    <scope>NUCLEOTIDE SEQUENCE</scope>
    <source>
        <strain evidence="2">RS5133</strain>
    </source>
</reference>
<dbReference type="Proteomes" id="UP001432322">
    <property type="component" value="Unassembled WGS sequence"/>
</dbReference>
<dbReference type="EMBL" id="BTSY01000007">
    <property type="protein sequence ID" value="GMT35347.1"/>
    <property type="molecule type" value="Genomic_DNA"/>
</dbReference>
<organism evidence="2 3">
    <name type="scientific">Pristionchus fissidentatus</name>
    <dbReference type="NCBI Taxonomy" id="1538716"/>
    <lineage>
        <taxon>Eukaryota</taxon>
        <taxon>Metazoa</taxon>
        <taxon>Ecdysozoa</taxon>
        <taxon>Nematoda</taxon>
        <taxon>Chromadorea</taxon>
        <taxon>Rhabditida</taxon>
        <taxon>Rhabditina</taxon>
        <taxon>Diplogasteromorpha</taxon>
        <taxon>Diplogasteroidea</taxon>
        <taxon>Neodiplogasteridae</taxon>
        <taxon>Pristionchus</taxon>
    </lineage>
</organism>
<keyword evidence="3" id="KW-1185">Reference proteome</keyword>
<proteinExistence type="predicted"/>
<gene>
    <name evidence="2" type="ORF">PFISCL1PPCAC_26644</name>
</gene>
<comment type="caution">
    <text evidence="2">The sequence shown here is derived from an EMBL/GenBank/DDBJ whole genome shotgun (WGS) entry which is preliminary data.</text>
</comment>
<dbReference type="AlphaFoldDB" id="A0AAV5WTK0"/>
<feature type="non-terminal residue" evidence="2">
    <location>
        <position position="88"/>
    </location>
</feature>